<keyword evidence="14" id="KW-1185">Reference proteome</keyword>
<organism evidence="13 14">
    <name type="scientific">Penicillium steckii</name>
    <dbReference type="NCBI Taxonomy" id="303698"/>
    <lineage>
        <taxon>Eukaryota</taxon>
        <taxon>Fungi</taxon>
        <taxon>Dikarya</taxon>
        <taxon>Ascomycota</taxon>
        <taxon>Pezizomycotina</taxon>
        <taxon>Eurotiomycetes</taxon>
        <taxon>Eurotiomycetidae</taxon>
        <taxon>Eurotiales</taxon>
        <taxon>Aspergillaceae</taxon>
        <taxon>Penicillium</taxon>
    </lineage>
</organism>
<dbReference type="SUPFAM" id="SSF46785">
    <property type="entry name" value="Winged helix' DNA-binding domain"/>
    <property type="match status" value="1"/>
</dbReference>
<comment type="similarity">
    <text evidence="2">Belongs to the TFIIF beta subunit family.</text>
</comment>
<dbReference type="FunFam" id="1.10.10.10:FF:000035">
    <property type="entry name" value="General transcription factor IIF subunit 2"/>
    <property type="match status" value="1"/>
</dbReference>
<dbReference type="GO" id="GO:0006367">
    <property type="term" value="P:transcription initiation at RNA polymerase II promoter"/>
    <property type="evidence" value="ECO:0007669"/>
    <property type="project" value="InterPro"/>
</dbReference>
<comment type="caution">
    <text evidence="13">The sequence shown here is derived from an EMBL/GenBank/DDBJ whole genome shotgun (WGS) entry which is preliminary data.</text>
</comment>
<keyword evidence="6" id="KW-0804">Transcription</keyword>
<evidence type="ECO:0000256" key="5">
    <source>
        <dbReference type="ARBA" id="ARBA00023125"/>
    </source>
</evidence>
<proteinExistence type="inferred from homology"/>
<dbReference type="Pfam" id="PF17683">
    <property type="entry name" value="TFIIF_beta_N"/>
    <property type="match status" value="1"/>
</dbReference>
<keyword evidence="7" id="KW-0539">Nucleus</keyword>
<dbReference type="CDD" id="cd07980">
    <property type="entry name" value="TFIIF_beta"/>
    <property type="match status" value="1"/>
</dbReference>
<dbReference type="Proteomes" id="UP000191285">
    <property type="component" value="Unassembled WGS sequence"/>
</dbReference>
<accession>A0A1V6TJV2</accession>
<evidence type="ECO:0000313" key="14">
    <source>
        <dbReference type="Proteomes" id="UP000191285"/>
    </source>
</evidence>
<evidence type="ECO:0000256" key="7">
    <source>
        <dbReference type="ARBA" id="ARBA00023242"/>
    </source>
</evidence>
<feature type="compositionally biased region" description="Basic and acidic residues" evidence="10">
    <location>
        <begin position="356"/>
        <end position="367"/>
    </location>
</feature>
<evidence type="ECO:0000256" key="3">
    <source>
        <dbReference type="ARBA" id="ARBA00021453"/>
    </source>
</evidence>
<evidence type="ECO:0000259" key="11">
    <source>
        <dbReference type="Pfam" id="PF02270"/>
    </source>
</evidence>
<dbReference type="InterPro" id="IPR036390">
    <property type="entry name" value="WH_DNA-bd_sf"/>
</dbReference>
<dbReference type="InterPro" id="IPR040504">
    <property type="entry name" value="TFIIF_beta_N"/>
</dbReference>
<protein>
    <recommendedName>
        <fullName evidence="3">Transcription initiation factor IIF subunit beta</fullName>
    </recommendedName>
    <alternativeName>
        <fullName evidence="9">TFIIF medium subunit</fullName>
    </alternativeName>
    <alternativeName>
        <fullName evidence="8">TFIIF-beta</fullName>
    </alternativeName>
</protein>
<comment type="subcellular location">
    <subcellularLocation>
        <location evidence="1">Nucleus</location>
    </subcellularLocation>
</comment>
<sequence length="367" mass="42454">MAQVKQDPDAMYIKSDPDSKDAVLADLDDEDLYEDAGDLDFSQAGTSVWLSRLPRQLWENWANLDDDEEIEVGTMRIEQNPTDPNDIKRVSLRLHDRPDNREIPKDYTLQQQTVTSTNASHMTQNTYVFTEKDIPGAENRMATFGETRSALYEAMKRDARRREQGKRWEPYVRKTVPKHTALVGQASQEFNCLPVENEEFRMISEKRALEALKPKKETMFIKQLPGKILQERHALPTDKGTFVQATKPLKSKPQENKYTRMPQNELLDRIFACFREYQYWPFKALKARLMQPEAYLKQTLEMVAHLVKSGDFAMTWELKPEAQQTNYAQMPHPVKAEMAPGDNFDSDDDPTSGMVTDHDDVKFEDVP</sequence>
<dbReference type="InterPro" id="IPR036388">
    <property type="entry name" value="WH-like_DNA-bd_sf"/>
</dbReference>
<dbReference type="Pfam" id="PF02270">
    <property type="entry name" value="TFIIF_beta"/>
    <property type="match status" value="1"/>
</dbReference>
<reference evidence="14" key="1">
    <citation type="journal article" date="2017" name="Nat. Microbiol.">
        <title>Global analysis of biosynthetic gene clusters reveals vast potential of secondary metabolite production in Penicillium species.</title>
        <authorList>
            <person name="Nielsen J.C."/>
            <person name="Grijseels S."/>
            <person name="Prigent S."/>
            <person name="Ji B."/>
            <person name="Dainat J."/>
            <person name="Nielsen K.F."/>
            <person name="Frisvad J.C."/>
            <person name="Workman M."/>
            <person name="Nielsen J."/>
        </authorList>
    </citation>
    <scope>NUCLEOTIDE SEQUENCE [LARGE SCALE GENOMIC DNA]</scope>
    <source>
        <strain evidence="14">IBT 24891</strain>
    </source>
</reference>
<evidence type="ECO:0000259" key="12">
    <source>
        <dbReference type="Pfam" id="PF17683"/>
    </source>
</evidence>
<dbReference type="AlphaFoldDB" id="A0A1V6TJV2"/>
<evidence type="ECO:0000256" key="10">
    <source>
        <dbReference type="SAM" id="MobiDB-lite"/>
    </source>
</evidence>
<keyword evidence="4" id="KW-0805">Transcription regulation</keyword>
<dbReference type="PANTHER" id="PTHR10445:SF0">
    <property type="entry name" value="GENERAL TRANSCRIPTION FACTOR IIF SUBUNIT 2"/>
    <property type="match status" value="1"/>
</dbReference>
<feature type="domain" description="TFIIF beta subunit HTH" evidence="11">
    <location>
        <begin position="259"/>
        <end position="322"/>
    </location>
</feature>
<evidence type="ECO:0000256" key="9">
    <source>
        <dbReference type="ARBA" id="ARBA00081863"/>
    </source>
</evidence>
<dbReference type="PANTHER" id="PTHR10445">
    <property type="entry name" value="GENERAL TRANSCRIPTION FACTOR IIF SUBUNIT 2"/>
    <property type="match status" value="1"/>
</dbReference>
<dbReference type="OrthoDB" id="26094at2759"/>
<feature type="region of interest" description="Disordered" evidence="10">
    <location>
        <begin position="335"/>
        <end position="367"/>
    </location>
</feature>
<dbReference type="EMBL" id="MLKD01000005">
    <property type="protein sequence ID" value="OQE26284.1"/>
    <property type="molecule type" value="Genomic_DNA"/>
</dbReference>
<keyword evidence="5" id="KW-0238">DNA-binding</keyword>
<dbReference type="InterPro" id="IPR003196">
    <property type="entry name" value="TFIIF_beta"/>
</dbReference>
<gene>
    <name evidence="13" type="ORF">PENSTE_c005G04637</name>
</gene>
<dbReference type="STRING" id="303698.A0A1V6TJV2"/>
<dbReference type="GO" id="GO:0005674">
    <property type="term" value="C:transcription factor TFIIF complex"/>
    <property type="evidence" value="ECO:0007669"/>
    <property type="project" value="InterPro"/>
</dbReference>
<dbReference type="InterPro" id="IPR011039">
    <property type="entry name" value="TFIIF_interaction"/>
</dbReference>
<dbReference type="InterPro" id="IPR040450">
    <property type="entry name" value="TFIIF_beta_HTH"/>
</dbReference>
<evidence type="ECO:0000256" key="1">
    <source>
        <dbReference type="ARBA" id="ARBA00004123"/>
    </source>
</evidence>
<dbReference type="Gene3D" id="1.10.10.10">
    <property type="entry name" value="Winged helix-like DNA-binding domain superfamily/Winged helix DNA-binding domain"/>
    <property type="match status" value="1"/>
</dbReference>
<evidence type="ECO:0000313" key="13">
    <source>
        <dbReference type="EMBL" id="OQE26284.1"/>
    </source>
</evidence>
<feature type="domain" description="TFIIF beta subunit N-terminal" evidence="12">
    <location>
        <begin position="47"/>
        <end position="195"/>
    </location>
</feature>
<dbReference type="GO" id="GO:0003677">
    <property type="term" value="F:DNA binding"/>
    <property type="evidence" value="ECO:0007669"/>
    <property type="project" value="UniProtKB-KW"/>
</dbReference>
<evidence type="ECO:0000256" key="8">
    <source>
        <dbReference type="ARBA" id="ARBA00081473"/>
    </source>
</evidence>
<dbReference type="SUPFAM" id="SSF50916">
    <property type="entry name" value="Rap30/74 interaction domains"/>
    <property type="match status" value="1"/>
</dbReference>
<evidence type="ECO:0000256" key="4">
    <source>
        <dbReference type="ARBA" id="ARBA00023015"/>
    </source>
</evidence>
<evidence type="ECO:0000256" key="2">
    <source>
        <dbReference type="ARBA" id="ARBA00009543"/>
    </source>
</evidence>
<evidence type="ECO:0000256" key="6">
    <source>
        <dbReference type="ARBA" id="ARBA00023163"/>
    </source>
</evidence>
<name>A0A1V6TJV2_9EURO</name>